<evidence type="ECO:0000313" key="3">
    <source>
        <dbReference type="Proteomes" id="UP000198612"/>
    </source>
</evidence>
<dbReference type="Proteomes" id="UP000199519">
    <property type="component" value="Unassembled WGS sequence"/>
</dbReference>
<dbReference type="SUPFAM" id="SSF47598">
    <property type="entry name" value="Ribbon-helix-helix"/>
    <property type="match status" value="1"/>
</dbReference>
<accession>A0A1I0CK66</accession>
<dbReference type="AlphaFoldDB" id="A0A1I0CK66"/>
<dbReference type="Gene3D" id="3.30.160.250">
    <property type="match status" value="1"/>
</dbReference>
<dbReference type="InterPro" id="IPR008651">
    <property type="entry name" value="Uncharacterised_HicB"/>
</dbReference>
<name>A0A1I0CK66_9FIRM</name>
<evidence type="ECO:0000313" key="4">
    <source>
        <dbReference type="Proteomes" id="UP000199519"/>
    </source>
</evidence>
<sequence length="182" mass="20939">MTKEELLKREYKTEVYPIETDDGNISWGAKIPELPGCGAGGDTKEEALANLEDAKTAWISFAYDEKRKIPKPKKPNKYSGKFTLRIPKSLHRDLAAAAEQEEESLNKYIMFLLTKSLYKSQSGKQDKKEIKNSYHIYMNTVKQESKENWGIDIQEEGSDGLRKTFKENVFNKLRQKDKIIAN</sequence>
<dbReference type="Proteomes" id="UP000198612">
    <property type="component" value="Unassembled WGS sequence"/>
</dbReference>
<reference evidence="3 4" key="1">
    <citation type="submission" date="2016-10" db="EMBL/GenBank/DDBJ databases">
        <authorList>
            <person name="Varghese N."/>
            <person name="Submissions S."/>
        </authorList>
    </citation>
    <scope>NUCLEOTIDE SEQUENCE [LARGE SCALE GENOMIC DNA]</scope>
    <source>
        <strain evidence="1 4">WG2</strain>
        <strain evidence="2 3">WG5</strain>
    </source>
</reference>
<evidence type="ECO:0000313" key="2">
    <source>
        <dbReference type="EMBL" id="SET19962.1"/>
    </source>
</evidence>
<evidence type="ECO:0000313" key="1">
    <source>
        <dbReference type="EMBL" id="SDG02105.1"/>
    </source>
</evidence>
<dbReference type="Pfam" id="PF05534">
    <property type="entry name" value="HicB"/>
    <property type="match status" value="1"/>
</dbReference>
<keyword evidence="4" id="KW-1185">Reference proteome</keyword>
<protein>
    <submittedName>
        <fullName evidence="2">Predicted nuclease of the RNAse H fold, HicB family</fullName>
    </submittedName>
</protein>
<proteinExistence type="predicted"/>
<dbReference type="RefSeq" id="WP_089720821.1">
    <property type="nucleotide sequence ID" value="NZ_FNBJ01000038.1"/>
</dbReference>
<organism evidence="2 3">
    <name type="scientific">Halanaerobium congolense</name>
    <dbReference type="NCBI Taxonomy" id="54121"/>
    <lineage>
        <taxon>Bacteria</taxon>
        <taxon>Bacillati</taxon>
        <taxon>Bacillota</taxon>
        <taxon>Clostridia</taxon>
        <taxon>Halanaerobiales</taxon>
        <taxon>Halanaerobiaceae</taxon>
        <taxon>Halanaerobium</taxon>
    </lineage>
</organism>
<dbReference type="InterPro" id="IPR013321">
    <property type="entry name" value="Arc_rbn_hlx_hlx"/>
</dbReference>
<dbReference type="SUPFAM" id="SSF143100">
    <property type="entry name" value="TTHA1013/TTHA0281-like"/>
    <property type="match status" value="1"/>
</dbReference>
<dbReference type="GO" id="GO:0006355">
    <property type="term" value="P:regulation of DNA-templated transcription"/>
    <property type="evidence" value="ECO:0007669"/>
    <property type="project" value="InterPro"/>
</dbReference>
<dbReference type="Gene3D" id="1.10.1220.10">
    <property type="entry name" value="Met repressor-like"/>
    <property type="match status" value="1"/>
</dbReference>
<gene>
    <name evidence="1" type="ORF">SAMN04488598_13822</name>
    <name evidence="2" type="ORF">SAMN04515652_13822</name>
</gene>
<dbReference type="InterPro" id="IPR010985">
    <property type="entry name" value="Ribbon_hlx_hlx"/>
</dbReference>
<dbReference type="EMBL" id="FOHG01000038">
    <property type="protein sequence ID" value="SET19962.1"/>
    <property type="molecule type" value="Genomic_DNA"/>
</dbReference>
<dbReference type="EMBL" id="FNBJ01000038">
    <property type="protein sequence ID" value="SDG02105.1"/>
    <property type="molecule type" value="Genomic_DNA"/>
</dbReference>
<dbReference type="InterPro" id="IPR035069">
    <property type="entry name" value="TTHA1013/TTHA0281-like"/>
</dbReference>